<evidence type="ECO:0000256" key="8">
    <source>
        <dbReference type="ARBA" id="ARBA00023136"/>
    </source>
</evidence>
<dbReference type="InterPro" id="IPR014755">
    <property type="entry name" value="Cu-Rt/internalin_Ig-like"/>
</dbReference>
<evidence type="ECO:0000256" key="6">
    <source>
        <dbReference type="ARBA" id="ARBA00022989"/>
    </source>
</evidence>
<feature type="signal peptide" evidence="10">
    <location>
        <begin position="1"/>
        <end position="37"/>
    </location>
</feature>
<keyword evidence="3 9" id="KW-0812">Transmembrane</keyword>
<dbReference type="PANTHER" id="PTHR34820">
    <property type="entry name" value="INNER MEMBRANE PROTEIN YEBZ"/>
    <property type="match status" value="1"/>
</dbReference>
<feature type="transmembrane region" description="Helical" evidence="9">
    <location>
        <begin position="334"/>
        <end position="353"/>
    </location>
</feature>
<evidence type="ECO:0000256" key="9">
    <source>
        <dbReference type="SAM" id="Phobius"/>
    </source>
</evidence>
<comment type="subcellular location">
    <subcellularLocation>
        <location evidence="1">Cell membrane</location>
        <topology evidence="1">Multi-pass membrane protein</topology>
    </subcellularLocation>
</comment>
<dbReference type="RefSeq" id="WP_387971388.1">
    <property type="nucleotide sequence ID" value="NZ_JBHRWO010000005.1"/>
</dbReference>
<evidence type="ECO:0000256" key="1">
    <source>
        <dbReference type="ARBA" id="ARBA00004651"/>
    </source>
</evidence>
<keyword evidence="5 10" id="KW-0732">Signal</keyword>
<organism evidence="13 14">
    <name type="scientific">Glycomyces rhizosphaerae</name>
    <dbReference type="NCBI Taxonomy" id="2054422"/>
    <lineage>
        <taxon>Bacteria</taxon>
        <taxon>Bacillati</taxon>
        <taxon>Actinomycetota</taxon>
        <taxon>Actinomycetes</taxon>
        <taxon>Glycomycetales</taxon>
        <taxon>Glycomycetaceae</taxon>
        <taxon>Glycomyces</taxon>
    </lineage>
</organism>
<keyword evidence="6 9" id="KW-1133">Transmembrane helix</keyword>
<feature type="domain" description="Copper resistance protein D" evidence="12">
    <location>
        <begin position="332"/>
        <end position="425"/>
    </location>
</feature>
<dbReference type="SUPFAM" id="SSF81296">
    <property type="entry name" value="E set domains"/>
    <property type="match status" value="1"/>
</dbReference>
<proteinExistence type="predicted"/>
<feature type="transmembrane region" description="Helical" evidence="9">
    <location>
        <begin position="373"/>
        <end position="394"/>
    </location>
</feature>
<evidence type="ECO:0000256" key="3">
    <source>
        <dbReference type="ARBA" id="ARBA00022692"/>
    </source>
</evidence>
<dbReference type="EMBL" id="JBHRWO010000005">
    <property type="protein sequence ID" value="MFC3491840.1"/>
    <property type="molecule type" value="Genomic_DNA"/>
</dbReference>
<feature type="transmembrane region" description="Helical" evidence="9">
    <location>
        <begin position="190"/>
        <end position="211"/>
    </location>
</feature>
<dbReference type="Pfam" id="PF04234">
    <property type="entry name" value="CopC"/>
    <property type="match status" value="1"/>
</dbReference>
<comment type="caution">
    <text evidence="13">The sequence shown here is derived from an EMBL/GenBank/DDBJ whole genome shotgun (WGS) entry which is preliminary data.</text>
</comment>
<evidence type="ECO:0000313" key="14">
    <source>
        <dbReference type="Proteomes" id="UP001595712"/>
    </source>
</evidence>
<gene>
    <name evidence="13" type="ORF">ACFO8M_04980</name>
</gene>
<reference evidence="14" key="1">
    <citation type="journal article" date="2019" name="Int. J. Syst. Evol. Microbiol.">
        <title>The Global Catalogue of Microorganisms (GCM) 10K type strain sequencing project: providing services to taxonomists for standard genome sequencing and annotation.</title>
        <authorList>
            <consortium name="The Broad Institute Genomics Platform"/>
            <consortium name="The Broad Institute Genome Sequencing Center for Infectious Disease"/>
            <person name="Wu L."/>
            <person name="Ma J."/>
        </authorList>
    </citation>
    <scope>NUCLEOTIDE SEQUENCE [LARGE SCALE GENOMIC DNA]</scope>
    <source>
        <strain evidence="14">CGMCC 4.7396</strain>
    </source>
</reference>
<dbReference type="PANTHER" id="PTHR34820:SF4">
    <property type="entry name" value="INNER MEMBRANE PROTEIN YEBZ"/>
    <property type="match status" value="1"/>
</dbReference>
<evidence type="ECO:0000256" key="7">
    <source>
        <dbReference type="ARBA" id="ARBA00023008"/>
    </source>
</evidence>
<feature type="transmembrane region" description="Helical" evidence="9">
    <location>
        <begin position="231"/>
        <end position="251"/>
    </location>
</feature>
<dbReference type="InterPro" id="IPR032694">
    <property type="entry name" value="CopC/D"/>
</dbReference>
<dbReference type="Gene3D" id="2.60.40.1220">
    <property type="match status" value="1"/>
</dbReference>
<keyword evidence="8 9" id="KW-0472">Membrane</keyword>
<evidence type="ECO:0000313" key="13">
    <source>
        <dbReference type="EMBL" id="MFC3491840.1"/>
    </source>
</evidence>
<keyword evidence="14" id="KW-1185">Reference proteome</keyword>
<evidence type="ECO:0000256" key="5">
    <source>
        <dbReference type="ARBA" id="ARBA00022729"/>
    </source>
</evidence>
<keyword evidence="7" id="KW-0186">Copper</keyword>
<feature type="transmembrane region" description="Helical" evidence="9">
    <location>
        <begin position="160"/>
        <end position="178"/>
    </location>
</feature>
<evidence type="ECO:0000259" key="12">
    <source>
        <dbReference type="Pfam" id="PF05425"/>
    </source>
</evidence>
<keyword evidence="4" id="KW-0479">Metal-binding</keyword>
<evidence type="ECO:0000256" key="4">
    <source>
        <dbReference type="ARBA" id="ARBA00022723"/>
    </source>
</evidence>
<feature type="domain" description="CopC" evidence="11">
    <location>
        <begin position="38"/>
        <end position="131"/>
    </location>
</feature>
<dbReference type="Proteomes" id="UP001595712">
    <property type="component" value="Unassembled WGS sequence"/>
</dbReference>
<dbReference type="InterPro" id="IPR007348">
    <property type="entry name" value="CopC_dom"/>
</dbReference>
<evidence type="ECO:0000256" key="10">
    <source>
        <dbReference type="SAM" id="SignalP"/>
    </source>
</evidence>
<feature type="transmembrane region" description="Helical" evidence="9">
    <location>
        <begin position="303"/>
        <end position="322"/>
    </location>
</feature>
<name>A0ABV7PTP3_9ACTN</name>
<accession>A0ABV7PTP3</accession>
<dbReference type="InterPro" id="IPR014756">
    <property type="entry name" value="Ig_E-set"/>
</dbReference>
<protein>
    <submittedName>
        <fullName evidence="13">Copper resistance CopC/CopD family protein</fullName>
    </submittedName>
</protein>
<dbReference type="InterPro" id="IPR008457">
    <property type="entry name" value="Cu-R_CopD_dom"/>
</dbReference>
<sequence length="549" mass="56909">MRSSSNERRPAVFATRLAWSSLAAALVGTLWASGAWAHATATKTTPASGELLDTPPSEVVVEFNEPVTPVDAATGVVAPDGDRADTGLTQNEDETVLTIAVDADAEGTYLVGYRVVSHDGHPVSGSFTYSVGAESEAPSAEALVAGTDPFVQGLLYGNRWFGYAGLALALGAGVLLVAGARPREVAAKMVATGLAVVAMTAVLGLPLQAAYETGTSVSGLDAAGLQTVMESNVGLAALLRLLLVLLALPLMRIVVTSREEPRPLLATGLAGVGLALAATWPLAGHPMATEPEVVAFVADMVHLAASLTWAGGVIALLILAFRKDTEIPDRTAETWIALVPWLVANVLVAGLASGLLHIDSIEALTDTTYGRLVILKAALFTVLVVAGLFTRRALLRGTSGRRRLRVAAGVEVVFLAAVMAAVAVLVQAVPAKTALLETETAEAESTETATLVTTDVYSAQLVLEPGRPGPNSVRILADDLEGAPFPATEWTAEFGLEGEAPEEMRLIELRTGILAGEVSLPDEGRWIFTFTLTDAAGNSATAEAAVDVS</sequence>
<evidence type="ECO:0000256" key="2">
    <source>
        <dbReference type="ARBA" id="ARBA00022475"/>
    </source>
</evidence>
<feature type="transmembrane region" description="Helical" evidence="9">
    <location>
        <begin position="263"/>
        <end position="283"/>
    </location>
</feature>
<keyword evidence="2" id="KW-1003">Cell membrane</keyword>
<feature type="chain" id="PRO_5045612907" evidence="10">
    <location>
        <begin position="38"/>
        <end position="549"/>
    </location>
</feature>
<evidence type="ECO:0000259" key="11">
    <source>
        <dbReference type="Pfam" id="PF04234"/>
    </source>
</evidence>
<dbReference type="Pfam" id="PF05425">
    <property type="entry name" value="CopD"/>
    <property type="match status" value="1"/>
</dbReference>
<feature type="transmembrane region" description="Helical" evidence="9">
    <location>
        <begin position="406"/>
        <end position="426"/>
    </location>
</feature>